<keyword evidence="2" id="KW-1185">Reference proteome</keyword>
<proteinExistence type="predicted"/>
<dbReference type="EMBL" id="JAAIUW010000005">
    <property type="protein sequence ID" value="KAF7830517.1"/>
    <property type="molecule type" value="Genomic_DNA"/>
</dbReference>
<organism evidence="1 2">
    <name type="scientific">Senna tora</name>
    <dbReference type="NCBI Taxonomy" id="362788"/>
    <lineage>
        <taxon>Eukaryota</taxon>
        <taxon>Viridiplantae</taxon>
        <taxon>Streptophyta</taxon>
        <taxon>Embryophyta</taxon>
        <taxon>Tracheophyta</taxon>
        <taxon>Spermatophyta</taxon>
        <taxon>Magnoliopsida</taxon>
        <taxon>eudicotyledons</taxon>
        <taxon>Gunneridae</taxon>
        <taxon>Pentapetalae</taxon>
        <taxon>rosids</taxon>
        <taxon>fabids</taxon>
        <taxon>Fabales</taxon>
        <taxon>Fabaceae</taxon>
        <taxon>Caesalpinioideae</taxon>
        <taxon>Cassia clade</taxon>
        <taxon>Senna</taxon>
    </lineage>
</organism>
<accession>A0A834TZR0</accession>
<comment type="caution">
    <text evidence="1">The sequence shown here is derived from an EMBL/GenBank/DDBJ whole genome shotgun (WGS) entry which is preliminary data.</text>
</comment>
<reference evidence="1" key="1">
    <citation type="submission" date="2020-09" db="EMBL/GenBank/DDBJ databases">
        <title>Genome-Enabled Discovery of Anthraquinone Biosynthesis in Senna tora.</title>
        <authorList>
            <person name="Kang S.-H."/>
            <person name="Pandey R.P."/>
            <person name="Lee C.-M."/>
            <person name="Sim J.-S."/>
            <person name="Jeong J.-T."/>
            <person name="Choi B.-S."/>
            <person name="Jung M."/>
            <person name="Ginzburg D."/>
            <person name="Zhao K."/>
            <person name="Won S.Y."/>
            <person name="Oh T.-J."/>
            <person name="Yu Y."/>
            <person name="Kim N.-H."/>
            <person name="Lee O.R."/>
            <person name="Lee T.-H."/>
            <person name="Bashyal P."/>
            <person name="Kim T.-S."/>
            <person name="Lee W.-H."/>
            <person name="Kawkins C."/>
            <person name="Kim C.-K."/>
            <person name="Kim J.S."/>
            <person name="Ahn B.O."/>
            <person name="Rhee S.Y."/>
            <person name="Sohng J.K."/>
        </authorList>
    </citation>
    <scope>NUCLEOTIDE SEQUENCE</scope>
    <source>
        <tissue evidence="1">Leaf</tissue>
    </source>
</reference>
<name>A0A834TZR0_9FABA</name>
<sequence>MRKEIVGVKDEEGGRRNFD</sequence>
<dbReference type="Proteomes" id="UP000634136">
    <property type="component" value="Unassembled WGS sequence"/>
</dbReference>
<evidence type="ECO:0000313" key="2">
    <source>
        <dbReference type="Proteomes" id="UP000634136"/>
    </source>
</evidence>
<gene>
    <name evidence="1" type="ORF">G2W53_012850</name>
</gene>
<dbReference type="AlphaFoldDB" id="A0A834TZR0"/>
<evidence type="ECO:0000313" key="1">
    <source>
        <dbReference type="EMBL" id="KAF7830517.1"/>
    </source>
</evidence>
<protein>
    <submittedName>
        <fullName evidence="1">Uncharacterized protein</fullName>
    </submittedName>
</protein>